<evidence type="ECO:0000256" key="7">
    <source>
        <dbReference type="ARBA" id="ARBA00022822"/>
    </source>
</evidence>
<evidence type="ECO:0000256" key="5">
    <source>
        <dbReference type="ARBA" id="ARBA00022272"/>
    </source>
</evidence>
<dbReference type="PANTHER" id="PTHR42894:SF1">
    <property type="entry name" value="N-(5'-PHOSPHORIBOSYL)ANTHRANILATE ISOMERASE"/>
    <property type="match status" value="1"/>
</dbReference>
<dbReference type="AlphaFoldDB" id="A0A940P603"/>
<evidence type="ECO:0000256" key="9">
    <source>
        <dbReference type="ARBA" id="ARBA00023235"/>
    </source>
</evidence>
<comment type="caution">
    <text evidence="12">The sequence shown here is derived from an EMBL/GenBank/DDBJ whole genome shotgun (WGS) entry which is preliminary data.</text>
</comment>
<evidence type="ECO:0000256" key="3">
    <source>
        <dbReference type="ARBA" id="ARBA00007571"/>
    </source>
</evidence>
<keyword evidence="6 10" id="KW-0028">Amino-acid biosynthesis</keyword>
<evidence type="ECO:0000313" key="12">
    <source>
        <dbReference type="EMBL" id="MBP1041675.1"/>
    </source>
</evidence>
<evidence type="ECO:0000256" key="2">
    <source>
        <dbReference type="ARBA" id="ARBA00004664"/>
    </source>
</evidence>
<comment type="pathway">
    <text evidence="2 10">Amino-acid biosynthesis; L-tryptophan biosynthesis; L-tryptophan from chorismate: step 3/5.</text>
</comment>
<dbReference type="FunFam" id="3.20.20.70:FF:000075">
    <property type="entry name" value="Tryptophan biosynthesis protein TRP1"/>
    <property type="match status" value="1"/>
</dbReference>
<dbReference type="CDD" id="cd00405">
    <property type="entry name" value="PRAI"/>
    <property type="match status" value="1"/>
</dbReference>
<dbReference type="NCBIfam" id="NF002300">
    <property type="entry name" value="PRK01222.1-7"/>
    <property type="match status" value="1"/>
</dbReference>
<evidence type="ECO:0000259" key="11">
    <source>
        <dbReference type="Pfam" id="PF00697"/>
    </source>
</evidence>
<dbReference type="InterPro" id="IPR011060">
    <property type="entry name" value="RibuloseP-bd_barrel"/>
</dbReference>
<evidence type="ECO:0000256" key="6">
    <source>
        <dbReference type="ARBA" id="ARBA00022605"/>
    </source>
</evidence>
<name>A0A940P603_9ENTE</name>
<evidence type="ECO:0000256" key="10">
    <source>
        <dbReference type="HAMAP-Rule" id="MF_00135"/>
    </source>
</evidence>
<proteinExistence type="inferred from homology"/>
<sequence length="203" mass="21804">MKVKICGLRHKKDIEAAVEAGADYIGFVFAKSRRQVSLEEAHDLATVIPTSVKTVGVFVNPSMADVLQAVKDVPLDIVQLHGQESPSFVETLGVPVIKAITLSAGTDLSTVSLYPKNVHFLLDAPGSAYEGGSGHVFDWHAIEPKTLPMGRVFIAGGLNIENVHQAVIYFDPYGVDVSSGVETDGQKDVSKIMRFIAEAKGDK</sequence>
<keyword evidence="9 10" id="KW-0413">Isomerase</keyword>
<dbReference type="Pfam" id="PF00697">
    <property type="entry name" value="PRAI"/>
    <property type="match status" value="1"/>
</dbReference>
<feature type="domain" description="N-(5'phosphoribosyl) anthranilate isomerase (PRAI)" evidence="11">
    <location>
        <begin position="3"/>
        <end position="196"/>
    </location>
</feature>
<dbReference type="EMBL" id="JAEEGA010000007">
    <property type="protein sequence ID" value="MBP1041675.1"/>
    <property type="molecule type" value="Genomic_DNA"/>
</dbReference>
<dbReference type="Gene3D" id="3.20.20.70">
    <property type="entry name" value="Aldolase class I"/>
    <property type="match status" value="1"/>
</dbReference>
<comment type="similarity">
    <text evidence="3 10">Belongs to the TrpF family.</text>
</comment>
<dbReference type="InterPro" id="IPR013785">
    <property type="entry name" value="Aldolase_TIM"/>
</dbReference>
<accession>A0A940P603</accession>
<dbReference type="RefSeq" id="WP_209527972.1">
    <property type="nucleotide sequence ID" value="NZ_JAEEGA010000007.1"/>
</dbReference>
<keyword evidence="8 10" id="KW-0057">Aromatic amino acid biosynthesis</keyword>
<evidence type="ECO:0000313" key="13">
    <source>
        <dbReference type="Proteomes" id="UP000674938"/>
    </source>
</evidence>
<dbReference type="PANTHER" id="PTHR42894">
    <property type="entry name" value="N-(5'-PHOSPHORIBOSYL)ANTHRANILATE ISOMERASE"/>
    <property type="match status" value="1"/>
</dbReference>
<reference evidence="12" key="1">
    <citation type="submission" date="2020-12" db="EMBL/GenBank/DDBJ databases">
        <title>Vagococcus allomyrinae sp. nov. and Enterococcus lavae sp. nov., isolated from the larvae of Allomyrina dichotoma.</title>
        <authorList>
            <person name="Lee S.D."/>
        </authorList>
    </citation>
    <scope>NUCLEOTIDE SEQUENCE</scope>
    <source>
        <strain evidence="12">BWB3-3</strain>
    </source>
</reference>
<organism evidence="12 13">
    <name type="scientific">Vagococcus allomyrinae</name>
    <dbReference type="NCBI Taxonomy" id="2794353"/>
    <lineage>
        <taxon>Bacteria</taxon>
        <taxon>Bacillati</taxon>
        <taxon>Bacillota</taxon>
        <taxon>Bacilli</taxon>
        <taxon>Lactobacillales</taxon>
        <taxon>Enterococcaceae</taxon>
        <taxon>Vagococcus</taxon>
    </lineage>
</organism>
<dbReference type="GO" id="GO:0004640">
    <property type="term" value="F:phosphoribosylanthranilate isomerase activity"/>
    <property type="evidence" value="ECO:0007669"/>
    <property type="project" value="UniProtKB-UniRule"/>
</dbReference>
<evidence type="ECO:0000256" key="4">
    <source>
        <dbReference type="ARBA" id="ARBA00012572"/>
    </source>
</evidence>
<evidence type="ECO:0000256" key="8">
    <source>
        <dbReference type="ARBA" id="ARBA00023141"/>
    </source>
</evidence>
<keyword evidence="7 10" id="KW-0822">Tryptophan biosynthesis</keyword>
<protein>
    <recommendedName>
        <fullName evidence="5 10">N-(5'-phosphoribosyl)anthranilate isomerase</fullName>
        <shortName evidence="10">PRAI</shortName>
        <ecNumber evidence="4 10">5.3.1.24</ecNumber>
    </recommendedName>
</protein>
<dbReference type="GO" id="GO:0000162">
    <property type="term" value="P:L-tryptophan biosynthetic process"/>
    <property type="evidence" value="ECO:0007669"/>
    <property type="project" value="UniProtKB-UniRule"/>
</dbReference>
<dbReference type="EC" id="5.3.1.24" evidence="4 10"/>
<keyword evidence="13" id="KW-1185">Reference proteome</keyword>
<evidence type="ECO:0000256" key="1">
    <source>
        <dbReference type="ARBA" id="ARBA00001164"/>
    </source>
</evidence>
<gene>
    <name evidence="10" type="primary">trpF</name>
    <name evidence="12" type="ORF">I6N95_11715</name>
</gene>
<dbReference type="InterPro" id="IPR044643">
    <property type="entry name" value="TrpF_fam"/>
</dbReference>
<dbReference type="HAMAP" id="MF_00135">
    <property type="entry name" value="PRAI"/>
    <property type="match status" value="1"/>
</dbReference>
<dbReference type="SUPFAM" id="SSF51366">
    <property type="entry name" value="Ribulose-phoshate binding barrel"/>
    <property type="match status" value="1"/>
</dbReference>
<comment type="catalytic activity">
    <reaction evidence="1 10">
        <text>N-(5-phospho-beta-D-ribosyl)anthranilate = 1-(2-carboxyphenylamino)-1-deoxy-D-ribulose 5-phosphate</text>
        <dbReference type="Rhea" id="RHEA:21540"/>
        <dbReference type="ChEBI" id="CHEBI:18277"/>
        <dbReference type="ChEBI" id="CHEBI:58613"/>
        <dbReference type="EC" id="5.3.1.24"/>
    </reaction>
</comment>
<dbReference type="InterPro" id="IPR001240">
    <property type="entry name" value="PRAI_dom"/>
</dbReference>
<dbReference type="Proteomes" id="UP000674938">
    <property type="component" value="Unassembled WGS sequence"/>
</dbReference>